<feature type="transmembrane region" description="Helical" evidence="1">
    <location>
        <begin position="12"/>
        <end position="38"/>
    </location>
</feature>
<evidence type="ECO:0000313" key="2">
    <source>
        <dbReference type="EMBL" id="MCX5617751.1"/>
    </source>
</evidence>
<dbReference type="EMBL" id="JANIDY010000001">
    <property type="protein sequence ID" value="MCX5617751.1"/>
    <property type="molecule type" value="Genomic_DNA"/>
</dbReference>
<sequence length="124" mass="14043">MQSRSTPTWSPVSLALWALALLILLFGLYFVIFGTWLIILGGSLYYTLCGILLCASGVYLFRRDVLGAWLYLLAWVLTIPWTIYEVGFDFWGWLPRLFGPSLLAIAVAACLPHLLRLQKENFNA</sequence>
<name>A0ABT3WF96_9PROT</name>
<evidence type="ECO:0000256" key="1">
    <source>
        <dbReference type="SAM" id="Phobius"/>
    </source>
</evidence>
<organism evidence="2 3">
    <name type="scientific">Bombella pluederhausensis</name>
    <dbReference type="NCBI Taxonomy" id="2967336"/>
    <lineage>
        <taxon>Bacteria</taxon>
        <taxon>Pseudomonadati</taxon>
        <taxon>Pseudomonadota</taxon>
        <taxon>Alphaproteobacteria</taxon>
        <taxon>Acetobacterales</taxon>
        <taxon>Acetobacteraceae</taxon>
        <taxon>Bombella</taxon>
    </lineage>
</organism>
<protein>
    <submittedName>
        <fullName evidence="2">Glycerol dehydrogenase</fullName>
    </submittedName>
</protein>
<gene>
    <name evidence="2" type="ORF">NQF86_03560</name>
</gene>
<evidence type="ECO:0000313" key="3">
    <source>
        <dbReference type="Proteomes" id="UP001165576"/>
    </source>
</evidence>
<comment type="caution">
    <text evidence="2">The sequence shown here is derived from an EMBL/GenBank/DDBJ whole genome shotgun (WGS) entry which is preliminary data.</text>
</comment>
<dbReference type="Proteomes" id="UP001165576">
    <property type="component" value="Unassembled WGS sequence"/>
</dbReference>
<accession>A0ABT3WF96</accession>
<keyword evidence="1" id="KW-0472">Membrane</keyword>
<feature type="transmembrane region" description="Helical" evidence="1">
    <location>
        <begin position="96"/>
        <end position="115"/>
    </location>
</feature>
<keyword evidence="1" id="KW-1133">Transmembrane helix</keyword>
<keyword evidence="1" id="KW-0812">Transmembrane</keyword>
<dbReference type="RefSeq" id="WP_266116218.1">
    <property type="nucleotide sequence ID" value="NZ_JANIDY010000001.1"/>
</dbReference>
<reference evidence="2" key="1">
    <citation type="submission" date="2022-07" db="EMBL/GenBank/DDBJ databases">
        <title>Bombella genomes.</title>
        <authorList>
            <person name="Harer L."/>
            <person name="Styblova S."/>
            <person name="Ehrmann M."/>
        </authorList>
    </citation>
    <scope>NUCLEOTIDE SEQUENCE</scope>
    <source>
        <strain evidence="2">TMW 2.2543</strain>
    </source>
</reference>
<keyword evidence="3" id="KW-1185">Reference proteome</keyword>
<feature type="transmembrane region" description="Helical" evidence="1">
    <location>
        <begin position="44"/>
        <end position="61"/>
    </location>
</feature>
<feature type="transmembrane region" description="Helical" evidence="1">
    <location>
        <begin position="68"/>
        <end position="84"/>
    </location>
</feature>
<proteinExistence type="predicted"/>